<dbReference type="CDD" id="cd16841">
    <property type="entry name" value="RraA_family"/>
    <property type="match status" value="1"/>
</dbReference>
<organism evidence="2 3">
    <name type="scientific">Aminobacter aganoensis</name>
    <dbReference type="NCBI Taxonomy" id="83264"/>
    <lineage>
        <taxon>Bacteria</taxon>
        <taxon>Pseudomonadati</taxon>
        <taxon>Pseudomonadota</taxon>
        <taxon>Alphaproteobacteria</taxon>
        <taxon>Hyphomicrobiales</taxon>
        <taxon>Phyllobacteriaceae</taxon>
        <taxon>Aminobacter</taxon>
    </lineage>
</organism>
<reference evidence="2 3" key="1">
    <citation type="submission" date="2020-08" db="EMBL/GenBank/DDBJ databases">
        <title>Genomic Encyclopedia of Type Strains, Phase IV (KMG-IV): sequencing the most valuable type-strain genomes for metagenomic binning, comparative biology and taxonomic classification.</title>
        <authorList>
            <person name="Goeker M."/>
        </authorList>
    </citation>
    <scope>NUCLEOTIDE SEQUENCE [LARGE SCALE GENOMIC DNA]</scope>
    <source>
        <strain evidence="2 3">DSM 7051</strain>
    </source>
</reference>
<comment type="cofactor">
    <cofactor evidence="1">
        <name>Mg(2+)</name>
        <dbReference type="ChEBI" id="CHEBI:18420"/>
    </cofactor>
</comment>
<dbReference type="Proteomes" id="UP000536262">
    <property type="component" value="Unassembled WGS sequence"/>
</dbReference>
<dbReference type="PANTHER" id="PTHR33254">
    <property type="entry name" value="4-HYDROXY-4-METHYL-2-OXOGLUTARATE ALDOLASE 3-RELATED"/>
    <property type="match status" value="1"/>
</dbReference>
<keyword evidence="1" id="KW-0460">Magnesium</keyword>
<keyword evidence="1" id="KW-0479">Metal-binding</keyword>
<name>A0A7X0KMT9_9HYPH</name>
<dbReference type="PANTHER" id="PTHR33254:SF16">
    <property type="entry name" value="BLR3842 PROTEIN"/>
    <property type="match status" value="1"/>
</dbReference>
<dbReference type="Gene3D" id="3.50.30.40">
    <property type="entry name" value="Ribonuclease E inhibitor RraA/RraA-like"/>
    <property type="match status" value="1"/>
</dbReference>
<evidence type="ECO:0000313" key="2">
    <source>
        <dbReference type="EMBL" id="MBB6356476.1"/>
    </source>
</evidence>
<dbReference type="AlphaFoldDB" id="A0A7X0KMT9"/>
<comment type="caution">
    <text evidence="2">The sequence shown here is derived from an EMBL/GenBank/DDBJ whole genome shotgun (WGS) entry which is preliminary data.</text>
</comment>
<dbReference type="SUPFAM" id="SSF89562">
    <property type="entry name" value="RraA-like"/>
    <property type="match status" value="1"/>
</dbReference>
<accession>A0A7X0KMT9</accession>
<proteinExistence type="predicted"/>
<dbReference type="GO" id="GO:0046872">
    <property type="term" value="F:metal ion binding"/>
    <property type="evidence" value="ECO:0007669"/>
    <property type="project" value="UniProtKB-KW"/>
</dbReference>
<feature type="binding site" evidence="1">
    <location>
        <position position="126"/>
    </location>
    <ligand>
        <name>Mg(2+)</name>
        <dbReference type="ChEBI" id="CHEBI:18420"/>
    </ligand>
</feature>
<dbReference type="Pfam" id="PF03737">
    <property type="entry name" value="RraA-like"/>
    <property type="match status" value="1"/>
</dbReference>
<dbReference type="InterPro" id="IPR036704">
    <property type="entry name" value="RraA/RraA-like_sf"/>
</dbReference>
<dbReference type="EMBL" id="JACHOU010000014">
    <property type="protein sequence ID" value="MBB6356476.1"/>
    <property type="molecule type" value="Genomic_DNA"/>
</dbReference>
<sequence length="238" mass="25459">MDALTALNRERLRSISVSTLASCLLQKGFRNRVMGGVLPLNARAERVVGEAFTLRFIPSREDLDTMANYARPDFLHRRAIEECPEGHVLVIDSGGKAEAGSAGDIMIARLKARGVAGAVSDGGFRDTPDIRKLDFPVFHQAPAPRSTPVALSPVDLQQPIGCGGVAVYPGDIIVGDGDGIVVIPAQLANEIAEKAQAMTEYEGFAAEKVGEGRSIIGLYPASEGSLKEFEQWRVGRDS</sequence>
<feature type="binding site" evidence="1">
    <location>
        <begin position="103"/>
        <end position="106"/>
    </location>
    <ligand>
        <name>substrate</name>
    </ligand>
</feature>
<gene>
    <name evidence="2" type="ORF">GGR00_004288</name>
</gene>
<evidence type="ECO:0000256" key="1">
    <source>
        <dbReference type="PIRSR" id="PIRSR605493-1"/>
    </source>
</evidence>
<keyword evidence="3" id="KW-1185">Reference proteome</keyword>
<dbReference type="InterPro" id="IPR005493">
    <property type="entry name" value="RraA/RraA-like"/>
</dbReference>
<protein>
    <submittedName>
        <fullName evidence="2">Regulator of RNase E activity RraA</fullName>
    </submittedName>
</protein>
<dbReference type="NCBIfam" id="NF006093">
    <property type="entry name" value="PRK08245.1"/>
    <property type="match status" value="1"/>
</dbReference>
<dbReference type="RefSeq" id="WP_184700889.1">
    <property type="nucleotide sequence ID" value="NZ_BAABEG010000002.1"/>
</dbReference>
<feature type="binding site" evidence="1">
    <location>
        <position position="125"/>
    </location>
    <ligand>
        <name>substrate</name>
    </ligand>
</feature>
<evidence type="ECO:0000313" key="3">
    <source>
        <dbReference type="Proteomes" id="UP000536262"/>
    </source>
</evidence>